<evidence type="ECO:0000256" key="1">
    <source>
        <dbReference type="ARBA" id="ARBA00006252"/>
    </source>
</evidence>
<dbReference type="RefSeq" id="WP_096378451.1">
    <property type="nucleotide sequence ID" value="NZ_AP014940.1"/>
</dbReference>
<dbReference type="PANTHER" id="PTHR10204">
    <property type="entry name" value="NAD P H OXIDOREDUCTASE-RELATED"/>
    <property type="match status" value="1"/>
</dbReference>
<reference evidence="4 5" key="1">
    <citation type="journal article" date="2017" name="DNA Res.">
        <title>Complete genome sequence and expression profile of the commercial lytic enzyme producer Lysobacter enzymogenes M497-1.</title>
        <authorList>
            <person name="Takami H."/>
            <person name="Toyoda A."/>
            <person name="Uchiyama I."/>
            <person name="Itoh T."/>
            <person name="Takaki Y."/>
            <person name="Arai W."/>
            <person name="Nishi S."/>
            <person name="Kawai M."/>
            <person name="Shinya K."/>
            <person name="Ikeda H."/>
        </authorList>
    </citation>
    <scope>NUCLEOTIDE SEQUENCE [LARGE SCALE GENOMIC DNA]</scope>
    <source>
        <strain evidence="4 5">M497-1</strain>
    </source>
</reference>
<feature type="domain" description="Flavodoxin-like fold" evidence="3">
    <location>
        <begin position="3"/>
        <end position="173"/>
    </location>
</feature>
<dbReference type="InterPro" id="IPR029039">
    <property type="entry name" value="Flavoprotein-like_sf"/>
</dbReference>
<dbReference type="AlphaFoldDB" id="A0AAU9AIS3"/>
<dbReference type="Proteomes" id="UP000218824">
    <property type="component" value="Chromosome"/>
</dbReference>
<accession>A0AAU9AIS3</accession>
<gene>
    <name evidence="4" type="ORF">LEN_2540</name>
</gene>
<dbReference type="KEGG" id="lem:LEN_2540"/>
<keyword evidence="2" id="KW-0560">Oxidoreductase</keyword>
<evidence type="ECO:0000256" key="2">
    <source>
        <dbReference type="ARBA" id="ARBA00023002"/>
    </source>
</evidence>
<evidence type="ECO:0000313" key="5">
    <source>
        <dbReference type="Proteomes" id="UP000218824"/>
    </source>
</evidence>
<dbReference type="PANTHER" id="PTHR10204:SF34">
    <property type="entry name" value="NAD(P)H DEHYDROGENASE [QUINONE] 1 ISOFORM 1"/>
    <property type="match status" value="1"/>
</dbReference>
<comment type="similarity">
    <text evidence="1">Belongs to the NAD(P)H dehydrogenase (quinone) family.</text>
</comment>
<protein>
    <submittedName>
        <fullName evidence="4">NAD(P)H dehydrogenase (Quinone)</fullName>
    </submittedName>
</protein>
<sequence>MLALSIVAHPSPTSFSHAMAAQAGAVLRATGFAVREHDLYAEGFNPVQPVVEALNTASDDELVERHCAELQQADLILVFHPNWWSQPPAILKGWIDRVFRLNTAYAYPEGAGPDGVPIGLLKAREAFVFNTSNTPVERERDVFGDPLERMWKTSVFGLCGVATVTRRMYGPMAASGAEDRERWIGEVGALVGAAARSFRERSAR</sequence>
<name>A0AAU9AIS3_LYSEN</name>
<dbReference type="Gene3D" id="3.40.50.360">
    <property type="match status" value="1"/>
</dbReference>
<evidence type="ECO:0000313" key="4">
    <source>
        <dbReference type="EMBL" id="BAV98027.1"/>
    </source>
</evidence>
<dbReference type="GeneID" id="83064387"/>
<evidence type="ECO:0000259" key="3">
    <source>
        <dbReference type="Pfam" id="PF02525"/>
    </source>
</evidence>
<dbReference type="InterPro" id="IPR003680">
    <property type="entry name" value="Flavodoxin_fold"/>
</dbReference>
<dbReference type="GO" id="GO:0003955">
    <property type="term" value="F:NAD(P)H dehydrogenase (quinone) activity"/>
    <property type="evidence" value="ECO:0007669"/>
    <property type="project" value="TreeGrafter"/>
</dbReference>
<dbReference type="SUPFAM" id="SSF52218">
    <property type="entry name" value="Flavoproteins"/>
    <property type="match status" value="1"/>
</dbReference>
<dbReference type="EMBL" id="AP014940">
    <property type="protein sequence ID" value="BAV98027.1"/>
    <property type="molecule type" value="Genomic_DNA"/>
</dbReference>
<proteinExistence type="inferred from homology"/>
<dbReference type="Pfam" id="PF02525">
    <property type="entry name" value="Flavodoxin_2"/>
    <property type="match status" value="1"/>
</dbReference>
<dbReference type="InterPro" id="IPR051545">
    <property type="entry name" value="NAD(P)H_dehydrogenase_qn"/>
</dbReference>
<organism evidence="4 5">
    <name type="scientific">Lysobacter enzymogenes</name>
    <dbReference type="NCBI Taxonomy" id="69"/>
    <lineage>
        <taxon>Bacteria</taxon>
        <taxon>Pseudomonadati</taxon>
        <taxon>Pseudomonadota</taxon>
        <taxon>Gammaproteobacteria</taxon>
        <taxon>Lysobacterales</taxon>
        <taxon>Lysobacteraceae</taxon>
        <taxon>Lysobacter</taxon>
    </lineage>
</organism>
<dbReference type="GO" id="GO:0005829">
    <property type="term" value="C:cytosol"/>
    <property type="evidence" value="ECO:0007669"/>
    <property type="project" value="TreeGrafter"/>
</dbReference>